<dbReference type="GO" id="GO:0005975">
    <property type="term" value="P:carbohydrate metabolic process"/>
    <property type="evidence" value="ECO:0007669"/>
    <property type="project" value="InterPro"/>
</dbReference>
<organism evidence="1 2">
    <name type="scientific">Muricoccus roseus</name>
    <dbReference type="NCBI Taxonomy" id="198092"/>
    <lineage>
        <taxon>Bacteria</taxon>
        <taxon>Pseudomonadati</taxon>
        <taxon>Pseudomonadota</taxon>
        <taxon>Alphaproteobacteria</taxon>
        <taxon>Acetobacterales</taxon>
        <taxon>Roseomonadaceae</taxon>
        <taxon>Muricoccus</taxon>
    </lineage>
</organism>
<evidence type="ECO:0000313" key="1">
    <source>
        <dbReference type="EMBL" id="SHI53880.1"/>
    </source>
</evidence>
<accession>A0A1M6BYR4</accession>
<dbReference type="Gene3D" id="2.70.98.10">
    <property type="match status" value="1"/>
</dbReference>
<keyword evidence="2" id="KW-1185">Reference proteome</keyword>
<dbReference type="InterPro" id="IPR014718">
    <property type="entry name" value="GH-type_carb-bd"/>
</dbReference>
<gene>
    <name evidence="1" type="ORF">SAMN02745194_00526</name>
</gene>
<dbReference type="InterPro" id="IPR011013">
    <property type="entry name" value="Gal_mutarotase_sf_dom"/>
</dbReference>
<dbReference type="InterPro" id="IPR008183">
    <property type="entry name" value="Aldose_1/G6P_1-epimerase"/>
</dbReference>
<protein>
    <submittedName>
        <fullName evidence="1">Aldose 1-epimerase</fullName>
    </submittedName>
</protein>
<dbReference type="OrthoDB" id="9796517at2"/>
<dbReference type="Pfam" id="PF01263">
    <property type="entry name" value="Aldose_epim"/>
    <property type="match status" value="1"/>
</dbReference>
<dbReference type="RefSeq" id="WP_073131189.1">
    <property type="nucleotide sequence ID" value="NZ_FQZF01000003.1"/>
</dbReference>
<proteinExistence type="predicted"/>
<dbReference type="SUPFAM" id="SSF74650">
    <property type="entry name" value="Galactose mutarotase-like"/>
    <property type="match status" value="1"/>
</dbReference>
<dbReference type="Proteomes" id="UP000184387">
    <property type="component" value="Unassembled WGS sequence"/>
</dbReference>
<reference evidence="1 2" key="1">
    <citation type="submission" date="2016-11" db="EMBL/GenBank/DDBJ databases">
        <authorList>
            <person name="Jaros S."/>
            <person name="Januszkiewicz K."/>
            <person name="Wedrychowicz H."/>
        </authorList>
    </citation>
    <scope>NUCLEOTIDE SEQUENCE [LARGE SCALE GENOMIC DNA]</scope>
    <source>
        <strain evidence="1 2">DSM 14916</strain>
    </source>
</reference>
<sequence length="279" mass="29620">MIDIAGGAWRAALLPSRGGALARLTHAGRDVLVPLPDGADPNDSWAGAFVMLPWTNRLDEGRLPHPGGVHHFACNRIGERTALHGLSREHGWAVEGTAPDRAVLTQAIAEGPYRYAARMEVALGQDFALTISVTNTGPDGTPFGTGWHPFFVRPPGTRLAFHATGLLTRDERNLPVDSVPSAGIDGGEEAFAGLDTHFTGWDGQARLVLGEAGFLLRGEDAWSRNIQVFAPHGAGILCAEPVSHVPDAANRPDLSPLGAMRRLAPGETLTGRVVLQPEP</sequence>
<dbReference type="AlphaFoldDB" id="A0A1M6BYR4"/>
<dbReference type="STRING" id="198092.SAMN02745194_00526"/>
<evidence type="ECO:0000313" key="2">
    <source>
        <dbReference type="Proteomes" id="UP000184387"/>
    </source>
</evidence>
<dbReference type="EMBL" id="FQZF01000003">
    <property type="protein sequence ID" value="SHI53880.1"/>
    <property type="molecule type" value="Genomic_DNA"/>
</dbReference>
<dbReference type="GO" id="GO:0016853">
    <property type="term" value="F:isomerase activity"/>
    <property type="evidence" value="ECO:0007669"/>
    <property type="project" value="InterPro"/>
</dbReference>
<name>A0A1M6BYR4_9PROT</name>
<dbReference type="GO" id="GO:0030246">
    <property type="term" value="F:carbohydrate binding"/>
    <property type="evidence" value="ECO:0007669"/>
    <property type="project" value="InterPro"/>
</dbReference>